<keyword evidence="1" id="KW-1133">Transmembrane helix</keyword>
<dbReference type="AlphaFoldDB" id="U1WS97"/>
<evidence type="ECO:0000256" key="1">
    <source>
        <dbReference type="SAM" id="Phobius"/>
    </source>
</evidence>
<dbReference type="Proteomes" id="UP000016511">
    <property type="component" value="Unassembled WGS sequence"/>
</dbReference>
<keyword evidence="3" id="KW-1185">Reference proteome</keyword>
<dbReference type="HOGENOM" id="CLU_3284027_0_0_9"/>
<name>U1WS97_ANEAE</name>
<comment type="caution">
    <text evidence="2">The sequence shown here is derived from an EMBL/GenBank/DDBJ whole genome shotgun (WGS) entry which is preliminary data.</text>
</comment>
<organism evidence="2 3">
    <name type="scientific">Aneurinibacillus aneurinilyticus ATCC 12856</name>
    <dbReference type="NCBI Taxonomy" id="649747"/>
    <lineage>
        <taxon>Bacteria</taxon>
        <taxon>Bacillati</taxon>
        <taxon>Bacillota</taxon>
        <taxon>Bacilli</taxon>
        <taxon>Bacillales</taxon>
        <taxon>Paenibacillaceae</taxon>
        <taxon>Aneurinibacillus group</taxon>
        <taxon>Aneurinibacillus</taxon>
    </lineage>
</organism>
<dbReference type="PATRIC" id="fig|649747.3.peg.435"/>
<dbReference type="EMBL" id="AWSJ01000038">
    <property type="protein sequence ID" value="ERI11489.1"/>
    <property type="molecule type" value="Genomic_DNA"/>
</dbReference>
<reference evidence="2 3" key="1">
    <citation type="submission" date="2013-08" db="EMBL/GenBank/DDBJ databases">
        <authorList>
            <person name="Weinstock G."/>
            <person name="Sodergren E."/>
            <person name="Wylie T."/>
            <person name="Fulton L."/>
            <person name="Fulton R."/>
            <person name="Fronick C."/>
            <person name="O'Laughlin M."/>
            <person name="Godfrey J."/>
            <person name="Miner T."/>
            <person name="Herter B."/>
            <person name="Appelbaum E."/>
            <person name="Cordes M."/>
            <person name="Lek S."/>
            <person name="Wollam A."/>
            <person name="Pepin K.H."/>
            <person name="Palsikar V.B."/>
            <person name="Mitreva M."/>
            <person name="Wilson R.K."/>
        </authorList>
    </citation>
    <scope>NUCLEOTIDE SEQUENCE [LARGE SCALE GENOMIC DNA]</scope>
    <source>
        <strain evidence="2 3">ATCC 12856</strain>
    </source>
</reference>
<protein>
    <submittedName>
        <fullName evidence="2">Uncharacterized protein</fullName>
    </submittedName>
</protein>
<proteinExistence type="predicted"/>
<feature type="transmembrane region" description="Helical" evidence="1">
    <location>
        <begin position="12"/>
        <end position="33"/>
    </location>
</feature>
<accession>U1WS97</accession>
<keyword evidence="1" id="KW-0472">Membrane</keyword>
<sequence length="40" mass="4686">MELAIVFDLTKYRFHIDFSLAVFSFSFCGIMSVHKKIVPF</sequence>
<gene>
    <name evidence="2" type="ORF">HMPREF0083_00476</name>
</gene>
<evidence type="ECO:0000313" key="3">
    <source>
        <dbReference type="Proteomes" id="UP000016511"/>
    </source>
</evidence>
<keyword evidence="1" id="KW-0812">Transmembrane</keyword>
<evidence type="ECO:0000313" key="2">
    <source>
        <dbReference type="EMBL" id="ERI11489.1"/>
    </source>
</evidence>